<feature type="region of interest" description="Disordered" evidence="1">
    <location>
        <begin position="1"/>
        <end position="26"/>
    </location>
</feature>
<evidence type="ECO:0000313" key="3">
    <source>
        <dbReference type="Proteomes" id="UP001303760"/>
    </source>
</evidence>
<feature type="compositionally biased region" description="Basic and acidic residues" evidence="1">
    <location>
        <begin position="65"/>
        <end position="80"/>
    </location>
</feature>
<protein>
    <submittedName>
        <fullName evidence="2">Uncharacterized protein</fullName>
    </submittedName>
</protein>
<proteinExistence type="predicted"/>
<feature type="region of interest" description="Disordered" evidence="1">
    <location>
        <begin position="56"/>
        <end position="80"/>
    </location>
</feature>
<dbReference type="EMBL" id="MU860892">
    <property type="protein sequence ID" value="KAK4232783.1"/>
    <property type="molecule type" value="Genomic_DNA"/>
</dbReference>
<keyword evidence="3" id="KW-1185">Reference proteome</keyword>
<organism evidence="2 3">
    <name type="scientific">Achaetomium macrosporum</name>
    <dbReference type="NCBI Taxonomy" id="79813"/>
    <lineage>
        <taxon>Eukaryota</taxon>
        <taxon>Fungi</taxon>
        <taxon>Dikarya</taxon>
        <taxon>Ascomycota</taxon>
        <taxon>Pezizomycotina</taxon>
        <taxon>Sordariomycetes</taxon>
        <taxon>Sordariomycetidae</taxon>
        <taxon>Sordariales</taxon>
        <taxon>Chaetomiaceae</taxon>
        <taxon>Achaetomium</taxon>
    </lineage>
</organism>
<dbReference type="AlphaFoldDB" id="A0AAN7BZZ5"/>
<dbReference type="Proteomes" id="UP001303760">
    <property type="component" value="Unassembled WGS sequence"/>
</dbReference>
<evidence type="ECO:0000256" key="1">
    <source>
        <dbReference type="SAM" id="MobiDB-lite"/>
    </source>
</evidence>
<feature type="compositionally biased region" description="Low complexity" evidence="1">
    <location>
        <begin position="1"/>
        <end position="21"/>
    </location>
</feature>
<comment type="caution">
    <text evidence="2">The sequence shown here is derived from an EMBL/GenBank/DDBJ whole genome shotgun (WGS) entry which is preliminary data.</text>
</comment>
<sequence>MSRPSSSGSNKSDGSNKSTDSYASVLSDDSYMATLRPIDNEFRNMLQHIQALNTSRSLAKQRKIVSHETKKRDPADTERRTDWTPQMEADYDAYKAKVDVLSAVKARQEASEKAAKASSKSKDLAAQERARLQALADDEAWLNAAIAAANARLGFMTKYPNALSTPSTQTHIKAVQDNLNSAKQAQREIQIQRQ</sequence>
<reference evidence="2" key="2">
    <citation type="submission" date="2023-05" db="EMBL/GenBank/DDBJ databases">
        <authorList>
            <consortium name="Lawrence Berkeley National Laboratory"/>
            <person name="Steindorff A."/>
            <person name="Hensen N."/>
            <person name="Bonometti L."/>
            <person name="Westerberg I."/>
            <person name="Brannstrom I.O."/>
            <person name="Guillou S."/>
            <person name="Cros-Aarteil S."/>
            <person name="Calhoun S."/>
            <person name="Haridas S."/>
            <person name="Kuo A."/>
            <person name="Mondo S."/>
            <person name="Pangilinan J."/>
            <person name="Riley R."/>
            <person name="Labutti K."/>
            <person name="Andreopoulos B."/>
            <person name="Lipzen A."/>
            <person name="Chen C."/>
            <person name="Yanf M."/>
            <person name="Daum C."/>
            <person name="Ng V."/>
            <person name="Clum A."/>
            <person name="Ohm R."/>
            <person name="Martin F."/>
            <person name="Silar P."/>
            <person name="Natvig D."/>
            <person name="Lalanne C."/>
            <person name="Gautier V."/>
            <person name="Ament-Velasquez S.L."/>
            <person name="Kruys A."/>
            <person name="Hutchinson M.I."/>
            <person name="Powell A.J."/>
            <person name="Barry K."/>
            <person name="Miller A.N."/>
            <person name="Grigoriev I.V."/>
            <person name="Debuchy R."/>
            <person name="Gladieux P."/>
            <person name="Thoren M.H."/>
            <person name="Johannesson H."/>
        </authorList>
    </citation>
    <scope>NUCLEOTIDE SEQUENCE</scope>
    <source>
        <strain evidence="2">CBS 532.94</strain>
    </source>
</reference>
<feature type="non-terminal residue" evidence="2">
    <location>
        <position position="194"/>
    </location>
</feature>
<name>A0AAN7BZZ5_9PEZI</name>
<accession>A0AAN7BZZ5</accession>
<reference evidence="2" key="1">
    <citation type="journal article" date="2023" name="Mol. Phylogenet. Evol.">
        <title>Genome-scale phylogeny and comparative genomics of the fungal order Sordariales.</title>
        <authorList>
            <person name="Hensen N."/>
            <person name="Bonometti L."/>
            <person name="Westerberg I."/>
            <person name="Brannstrom I.O."/>
            <person name="Guillou S."/>
            <person name="Cros-Aarteil S."/>
            <person name="Calhoun S."/>
            <person name="Haridas S."/>
            <person name="Kuo A."/>
            <person name="Mondo S."/>
            <person name="Pangilinan J."/>
            <person name="Riley R."/>
            <person name="LaButti K."/>
            <person name="Andreopoulos B."/>
            <person name="Lipzen A."/>
            <person name="Chen C."/>
            <person name="Yan M."/>
            <person name="Daum C."/>
            <person name="Ng V."/>
            <person name="Clum A."/>
            <person name="Steindorff A."/>
            <person name="Ohm R.A."/>
            <person name="Martin F."/>
            <person name="Silar P."/>
            <person name="Natvig D.O."/>
            <person name="Lalanne C."/>
            <person name="Gautier V."/>
            <person name="Ament-Velasquez S.L."/>
            <person name="Kruys A."/>
            <person name="Hutchinson M.I."/>
            <person name="Powell A.J."/>
            <person name="Barry K."/>
            <person name="Miller A.N."/>
            <person name="Grigoriev I.V."/>
            <person name="Debuchy R."/>
            <person name="Gladieux P."/>
            <person name="Hiltunen Thoren M."/>
            <person name="Johannesson H."/>
        </authorList>
    </citation>
    <scope>NUCLEOTIDE SEQUENCE</scope>
    <source>
        <strain evidence="2">CBS 532.94</strain>
    </source>
</reference>
<gene>
    <name evidence="2" type="ORF">C8A03DRAFT_39584</name>
</gene>
<evidence type="ECO:0000313" key="2">
    <source>
        <dbReference type="EMBL" id="KAK4232783.1"/>
    </source>
</evidence>